<feature type="signal peptide" evidence="2">
    <location>
        <begin position="1"/>
        <end position="23"/>
    </location>
</feature>
<evidence type="ECO:0008006" key="5">
    <source>
        <dbReference type="Google" id="ProtNLM"/>
    </source>
</evidence>
<organism evidence="3 4">
    <name type="scientific">Pelagibacter ubique</name>
    <dbReference type="NCBI Taxonomy" id="198252"/>
    <lineage>
        <taxon>Bacteria</taxon>
        <taxon>Pseudomonadati</taxon>
        <taxon>Pseudomonadota</taxon>
        <taxon>Alphaproteobacteria</taxon>
        <taxon>Candidatus Pelagibacterales</taxon>
        <taxon>Candidatus Pelagibacteraceae</taxon>
        <taxon>Candidatus Pelagibacter</taxon>
    </lineage>
</organism>
<proteinExistence type="predicted"/>
<gene>
    <name evidence="3" type="ORF">VP91_00004180</name>
</gene>
<accession>A0ABX1T114</accession>
<evidence type="ECO:0000256" key="2">
    <source>
        <dbReference type="SAM" id="SignalP"/>
    </source>
</evidence>
<dbReference type="EMBL" id="LANA01000001">
    <property type="protein sequence ID" value="NMN67276.1"/>
    <property type="molecule type" value="Genomic_DNA"/>
</dbReference>
<sequence length="371" mass="37764">MNNLKKIGLTALAGSLVAVGAQAGEMSVSGSFNATYSTQSGNTGSVNSTNALQGANPDHGSGLGTDKDFTVSGSGELDNGFTFSGYTLLKDAMALSSSALTMVMGSLGSITMGTGYGGNSTKYDVQTPKAYEEVDDGGATSLSANFVGSYNDNNGIAYTSPAFDLGGISVTADVEYAPEANDTATNDGGASASAAWSSGKSLGLTFSGHGATVGVFGSERETDSTTVGVRDSFDGVYYVNYAYGPVSVGYSKSYLDAGTQSAALAITAEKEVNGATSAGIFEAETVSIAFNVNDNLSVSFAKAEDTYDAQASSTAESTVVTDVTMDMKSIQAAYSMGSMSIKAYRTETNNVDYQSTGGKLTINEIAVGLAF</sequence>
<feature type="chain" id="PRO_5046325383" description="Porin domain-containing protein" evidence="2">
    <location>
        <begin position="24"/>
        <end position="371"/>
    </location>
</feature>
<evidence type="ECO:0000313" key="3">
    <source>
        <dbReference type="EMBL" id="NMN67276.1"/>
    </source>
</evidence>
<dbReference type="RefSeq" id="WP_169035778.1">
    <property type="nucleotide sequence ID" value="NZ_LANA01000001.1"/>
</dbReference>
<feature type="compositionally biased region" description="Polar residues" evidence="1">
    <location>
        <begin position="39"/>
        <end position="53"/>
    </location>
</feature>
<evidence type="ECO:0000256" key="1">
    <source>
        <dbReference type="SAM" id="MobiDB-lite"/>
    </source>
</evidence>
<keyword evidence="4" id="KW-1185">Reference proteome</keyword>
<name>A0ABX1T114_PELUQ</name>
<evidence type="ECO:0000313" key="4">
    <source>
        <dbReference type="Proteomes" id="UP001166004"/>
    </source>
</evidence>
<comment type="caution">
    <text evidence="3">The sequence shown here is derived from an EMBL/GenBank/DDBJ whole genome shotgun (WGS) entry which is preliminary data.</text>
</comment>
<dbReference type="Proteomes" id="UP001166004">
    <property type="component" value="Unassembled WGS sequence"/>
</dbReference>
<feature type="region of interest" description="Disordered" evidence="1">
    <location>
        <begin position="39"/>
        <end position="67"/>
    </location>
</feature>
<protein>
    <recommendedName>
        <fullName evidence="5">Porin domain-containing protein</fullName>
    </recommendedName>
</protein>
<dbReference type="SUPFAM" id="SSF56935">
    <property type="entry name" value="Porins"/>
    <property type="match status" value="1"/>
</dbReference>
<keyword evidence="2" id="KW-0732">Signal</keyword>
<reference evidence="3 4" key="1">
    <citation type="submission" date="2019-07" db="EMBL/GenBank/DDBJ databases">
        <title>SAR11 Genome Evolution.</title>
        <authorList>
            <person name="Giovannoni S."/>
        </authorList>
    </citation>
    <scope>NUCLEOTIDE SEQUENCE [LARGE SCALE GENOMIC DNA]</scope>
    <source>
        <strain evidence="3 4">HTCC9565</strain>
    </source>
</reference>